<evidence type="ECO:0000259" key="6">
    <source>
        <dbReference type="Pfam" id="PF07686"/>
    </source>
</evidence>
<evidence type="ECO:0000313" key="7">
    <source>
        <dbReference type="Ensembl" id="ENSCSRP00000022069.1"/>
    </source>
</evidence>
<dbReference type="InterPro" id="IPR013783">
    <property type="entry name" value="Ig-like_fold"/>
</dbReference>
<feature type="region of interest" description="Disordered" evidence="5">
    <location>
        <begin position="84"/>
        <end position="105"/>
    </location>
</feature>
<dbReference type="Proteomes" id="UP000694403">
    <property type="component" value="Unplaced"/>
</dbReference>
<name>A0A8C3SZX7_CHESE</name>
<proteinExistence type="inferred from homology"/>
<keyword evidence="2" id="KW-0325">Glycoprotein</keyword>
<sequence>NVGPRCPGHKGISLSGLPPPASVLGSCLQPAPAQTPVSIVLTPPSPVAGGGVSLAPEPATQGILTCNWYRSATTDENSRILTYIPGPPPVQSNGPNHTGRETAGPGCALTIAGLTLSDTGSYTVRIESPTNPGLGSLPLPHPRPSDGALGVSSGMNRTQESWLPAPPRPPRRDGDL</sequence>
<keyword evidence="8" id="KW-1185">Reference proteome</keyword>
<reference evidence="7" key="2">
    <citation type="submission" date="2025-09" db="UniProtKB">
        <authorList>
            <consortium name="Ensembl"/>
        </authorList>
    </citation>
    <scope>IDENTIFICATION</scope>
</reference>
<dbReference type="PANTHER" id="PTHR44427">
    <property type="entry name" value="CARCINOEMBRYONIC ANTIGEN-RELATED CELL ADHESION MOLECULE 19"/>
    <property type="match status" value="1"/>
</dbReference>
<evidence type="ECO:0000313" key="8">
    <source>
        <dbReference type="Proteomes" id="UP000694403"/>
    </source>
</evidence>
<dbReference type="Pfam" id="PF07686">
    <property type="entry name" value="V-set"/>
    <property type="match status" value="1"/>
</dbReference>
<evidence type="ECO:0000256" key="4">
    <source>
        <dbReference type="ARBA" id="ARBA00038222"/>
    </source>
</evidence>
<evidence type="ECO:0000256" key="2">
    <source>
        <dbReference type="ARBA" id="ARBA00023180"/>
    </source>
</evidence>
<dbReference type="PANTHER" id="PTHR44427:SF1">
    <property type="entry name" value="CARCINOEMBRYONIC ANTIGEN-RELATED CELL ADHESION MOLECULE 1"/>
    <property type="match status" value="1"/>
</dbReference>
<comment type="similarity">
    <text evidence="4">Belongs to the immunoglobulin superfamily. CEA family.</text>
</comment>
<organism evidence="7 8">
    <name type="scientific">Chelydra serpentina</name>
    <name type="common">Snapping turtle</name>
    <name type="synonym">Testudo serpentina</name>
    <dbReference type="NCBI Taxonomy" id="8475"/>
    <lineage>
        <taxon>Eukaryota</taxon>
        <taxon>Metazoa</taxon>
        <taxon>Chordata</taxon>
        <taxon>Craniata</taxon>
        <taxon>Vertebrata</taxon>
        <taxon>Euteleostomi</taxon>
        <taxon>Archelosauria</taxon>
        <taxon>Testudinata</taxon>
        <taxon>Testudines</taxon>
        <taxon>Cryptodira</taxon>
        <taxon>Durocryptodira</taxon>
        <taxon>Americhelydia</taxon>
        <taxon>Chelydroidea</taxon>
        <taxon>Chelydridae</taxon>
        <taxon>Chelydra</taxon>
    </lineage>
</organism>
<dbReference type="AlphaFoldDB" id="A0A8C3SZX7"/>
<feature type="domain" description="Immunoglobulin V-set" evidence="6">
    <location>
        <begin position="59"/>
        <end position="129"/>
    </location>
</feature>
<dbReference type="InterPro" id="IPR050831">
    <property type="entry name" value="CEA_cell_adhesion"/>
</dbReference>
<dbReference type="InterPro" id="IPR036179">
    <property type="entry name" value="Ig-like_dom_sf"/>
</dbReference>
<dbReference type="InterPro" id="IPR013106">
    <property type="entry name" value="Ig_V-set"/>
</dbReference>
<reference evidence="7" key="1">
    <citation type="submission" date="2025-08" db="UniProtKB">
        <authorList>
            <consortium name="Ensembl"/>
        </authorList>
    </citation>
    <scope>IDENTIFICATION</scope>
</reference>
<protein>
    <recommendedName>
        <fullName evidence="6">Immunoglobulin V-set domain-containing protein</fullName>
    </recommendedName>
</protein>
<feature type="region of interest" description="Disordered" evidence="5">
    <location>
        <begin position="126"/>
        <end position="176"/>
    </location>
</feature>
<accession>A0A8C3SZX7</accession>
<keyword evidence="1" id="KW-0732">Signal</keyword>
<evidence type="ECO:0000256" key="5">
    <source>
        <dbReference type="SAM" id="MobiDB-lite"/>
    </source>
</evidence>
<dbReference type="Ensembl" id="ENSCSRT00000023042.1">
    <property type="protein sequence ID" value="ENSCSRP00000022069.1"/>
    <property type="gene ID" value="ENSCSRG00000016658.1"/>
</dbReference>
<keyword evidence="3" id="KW-0393">Immunoglobulin domain</keyword>
<dbReference type="Gene3D" id="2.60.40.10">
    <property type="entry name" value="Immunoglobulins"/>
    <property type="match status" value="1"/>
</dbReference>
<evidence type="ECO:0000256" key="1">
    <source>
        <dbReference type="ARBA" id="ARBA00022729"/>
    </source>
</evidence>
<evidence type="ECO:0000256" key="3">
    <source>
        <dbReference type="ARBA" id="ARBA00023319"/>
    </source>
</evidence>
<dbReference type="SUPFAM" id="SSF48726">
    <property type="entry name" value="Immunoglobulin"/>
    <property type="match status" value="1"/>
</dbReference>